<protein>
    <recommendedName>
        <fullName evidence="1">Ubiquitin-like modifier-activating enzyme Atg7 N-terminal domain-containing protein</fullName>
    </recommendedName>
</protein>
<accession>A0A1X7TZR1</accession>
<dbReference type="InterPro" id="IPR042522">
    <property type="entry name" value="Atg7_N_1"/>
</dbReference>
<reference evidence="2" key="1">
    <citation type="submission" date="2017-05" db="UniProtKB">
        <authorList>
            <consortium name="EnsemblMetazoa"/>
        </authorList>
    </citation>
    <scope>IDENTIFICATION</scope>
</reference>
<name>A0A1X7TZR1_AMPQE</name>
<evidence type="ECO:0000259" key="1">
    <source>
        <dbReference type="Pfam" id="PF16420"/>
    </source>
</evidence>
<dbReference type="AlphaFoldDB" id="A0A1X7TZR1"/>
<dbReference type="STRING" id="400682.A0A1X7TZR1"/>
<dbReference type="Gene3D" id="3.40.140.70">
    <property type="entry name" value="Ubiquitin-like modifier-activating enzyme ATG7 N-terminal domain"/>
    <property type="match status" value="1"/>
</dbReference>
<dbReference type="InterPro" id="IPR032197">
    <property type="entry name" value="Atg7_N"/>
</dbReference>
<feature type="domain" description="Ubiquitin-like modifier-activating enzyme Atg7 N-terminal" evidence="1">
    <location>
        <begin position="1"/>
        <end position="57"/>
    </location>
</feature>
<proteinExistence type="predicted"/>
<dbReference type="EnsemblMetazoa" id="Aqu2.1.21011_001">
    <property type="protein sequence ID" value="Aqu2.1.21011_001"/>
    <property type="gene ID" value="Aqu2.1.21011"/>
</dbReference>
<organism evidence="2">
    <name type="scientific">Amphimedon queenslandica</name>
    <name type="common">Sponge</name>
    <dbReference type="NCBI Taxonomy" id="400682"/>
    <lineage>
        <taxon>Eukaryota</taxon>
        <taxon>Metazoa</taxon>
        <taxon>Porifera</taxon>
        <taxon>Demospongiae</taxon>
        <taxon>Heteroscleromorpha</taxon>
        <taxon>Haplosclerida</taxon>
        <taxon>Niphatidae</taxon>
        <taxon>Amphimedon</taxon>
    </lineage>
</organism>
<evidence type="ECO:0000313" key="2">
    <source>
        <dbReference type="EnsemblMetazoa" id="Aqu2.1.21011_001"/>
    </source>
</evidence>
<dbReference type="InParanoid" id="A0A1X7TZR1"/>
<sequence length="81" mass="9231">MNTIASFNNIEKKELLDTCGCLILESIKNGDCLKNPSFLLLTYAHLKKYHFNYWFGFLDHCPSFIIVSVHALSFLPVPPPT</sequence>
<dbReference type="Pfam" id="PF16420">
    <property type="entry name" value="ATG7_N"/>
    <property type="match status" value="1"/>
</dbReference>